<sequence>MDTIRTVDVVISGRVQGVGYRYWTLGQAERLGLDGHVRNRADGSVEATFSGRPDSVASMIEACRRGPDGARVSSVEVTEATETPASGFHLLRT</sequence>
<feature type="active site" evidence="4">
    <location>
        <position position="21"/>
    </location>
</feature>
<comment type="similarity">
    <text evidence="1 5">Belongs to the acylphosphatase family.</text>
</comment>
<dbReference type="Pfam" id="PF00708">
    <property type="entry name" value="Acylphosphatase"/>
    <property type="match status" value="1"/>
</dbReference>
<keyword evidence="4" id="KW-0378">Hydrolase</keyword>
<evidence type="ECO:0000256" key="5">
    <source>
        <dbReference type="RuleBase" id="RU004168"/>
    </source>
</evidence>
<dbReference type="Proteomes" id="UP001597176">
    <property type="component" value="Unassembled WGS sequence"/>
</dbReference>
<dbReference type="PRINTS" id="PR00112">
    <property type="entry name" value="ACYLPHPHTASE"/>
</dbReference>
<feature type="region of interest" description="Disordered" evidence="6">
    <location>
        <begin position="73"/>
        <end position="93"/>
    </location>
</feature>
<dbReference type="SUPFAM" id="SSF54975">
    <property type="entry name" value="Acylphosphatase/BLUF domain-like"/>
    <property type="match status" value="1"/>
</dbReference>
<feature type="active site" evidence="4">
    <location>
        <position position="39"/>
    </location>
</feature>
<dbReference type="InterPro" id="IPR020456">
    <property type="entry name" value="Acylphosphatase"/>
</dbReference>
<dbReference type="EMBL" id="JBHTND010000031">
    <property type="protein sequence ID" value="MFD1303554.1"/>
    <property type="molecule type" value="Genomic_DNA"/>
</dbReference>
<evidence type="ECO:0000256" key="3">
    <source>
        <dbReference type="ARBA" id="ARBA00047645"/>
    </source>
</evidence>
<keyword evidence="9" id="KW-1185">Reference proteome</keyword>
<organism evidence="8 9">
    <name type="scientific">Methylobacterium marchantiae</name>
    <dbReference type="NCBI Taxonomy" id="600331"/>
    <lineage>
        <taxon>Bacteria</taxon>
        <taxon>Pseudomonadati</taxon>
        <taxon>Pseudomonadota</taxon>
        <taxon>Alphaproteobacteria</taxon>
        <taxon>Hyphomicrobiales</taxon>
        <taxon>Methylobacteriaceae</taxon>
        <taxon>Methylobacterium</taxon>
    </lineage>
</organism>
<evidence type="ECO:0000256" key="1">
    <source>
        <dbReference type="ARBA" id="ARBA00005614"/>
    </source>
</evidence>
<feature type="domain" description="Acylphosphatase-like" evidence="7">
    <location>
        <begin position="6"/>
        <end position="92"/>
    </location>
</feature>
<accession>A0ABW3X1Q3</accession>
<name>A0ABW3X1Q3_9HYPH</name>
<gene>
    <name evidence="8" type="ORF">ACFQ4G_18435</name>
</gene>
<dbReference type="Gene3D" id="3.30.70.100">
    <property type="match status" value="1"/>
</dbReference>
<comment type="catalytic activity">
    <reaction evidence="3 4">
        <text>an acyl phosphate + H2O = a carboxylate + phosphate + H(+)</text>
        <dbReference type="Rhea" id="RHEA:14965"/>
        <dbReference type="ChEBI" id="CHEBI:15377"/>
        <dbReference type="ChEBI" id="CHEBI:15378"/>
        <dbReference type="ChEBI" id="CHEBI:29067"/>
        <dbReference type="ChEBI" id="CHEBI:43474"/>
        <dbReference type="ChEBI" id="CHEBI:59918"/>
        <dbReference type="EC" id="3.6.1.7"/>
    </reaction>
</comment>
<reference evidence="9" key="1">
    <citation type="journal article" date="2019" name="Int. J. Syst. Evol. Microbiol.">
        <title>The Global Catalogue of Microorganisms (GCM) 10K type strain sequencing project: providing services to taxonomists for standard genome sequencing and annotation.</title>
        <authorList>
            <consortium name="The Broad Institute Genomics Platform"/>
            <consortium name="The Broad Institute Genome Sequencing Center for Infectious Disease"/>
            <person name="Wu L."/>
            <person name="Ma J."/>
        </authorList>
    </citation>
    <scope>NUCLEOTIDE SEQUENCE [LARGE SCALE GENOMIC DNA]</scope>
    <source>
        <strain evidence="9">CCUG 56108</strain>
    </source>
</reference>
<evidence type="ECO:0000313" key="9">
    <source>
        <dbReference type="Proteomes" id="UP001597176"/>
    </source>
</evidence>
<dbReference type="InterPro" id="IPR036046">
    <property type="entry name" value="Acylphosphatase-like_dom_sf"/>
</dbReference>
<evidence type="ECO:0000256" key="6">
    <source>
        <dbReference type="SAM" id="MobiDB-lite"/>
    </source>
</evidence>
<evidence type="ECO:0000256" key="4">
    <source>
        <dbReference type="PROSITE-ProRule" id="PRU00520"/>
    </source>
</evidence>
<dbReference type="PANTHER" id="PTHR47268:SF4">
    <property type="entry name" value="ACYLPHOSPHATASE"/>
    <property type="match status" value="1"/>
</dbReference>
<dbReference type="PROSITE" id="PS51160">
    <property type="entry name" value="ACYLPHOSPHATASE_3"/>
    <property type="match status" value="1"/>
</dbReference>
<dbReference type="InterPro" id="IPR001792">
    <property type="entry name" value="Acylphosphatase-like_dom"/>
</dbReference>
<dbReference type="PANTHER" id="PTHR47268">
    <property type="entry name" value="ACYLPHOSPHATASE"/>
    <property type="match status" value="1"/>
</dbReference>
<dbReference type="NCBIfam" id="NF010996">
    <property type="entry name" value="PRK14421.1"/>
    <property type="match status" value="1"/>
</dbReference>
<protein>
    <recommendedName>
        <fullName evidence="2 4">acylphosphatase</fullName>
        <ecNumber evidence="2 4">3.6.1.7</ecNumber>
    </recommendedName>
</protein>
<proteinExistence type="inferred from homology"/>
<evidence type="ECO:0000313" key="8">
    <source>
        <dbReference type="EMBL" id="MFD1303554.1"/>
    </source>
</evidence>
<dbReference type="EC" id="3.6.1.7" evidence="2 4"/>
<evidence type="ECO:0000256" key="2">
    <source>
        <dbReference type="ARBA" id="ARBA00012150"/>
    </source>
</evidence>
<evidence type="ECO:0000259" key="7">
    <source>
        <dbReference type="PROSITE" id="PS51160"/>
    </source>
</evidence>
<dbReference type="RefSeq" id="WP_379040793.1">
    <property type="nucleotide sequence ID" value="NZ_JBHTND010000031.1"/>
</dbReference>
<comment type="caution">
    <text evidence="8">The sequence shown here is derived from an EMBL/GenBank/DDBJ whole genome shotgun (WGS) entry which is preliminary data.</text>
</comment>